<feature type="transmembrane region" description="Helical" evidence="7">
    <location>
        <begin position="153"/>
        <end position="179"/>
    </location>
</feature>
<evidence type="ECO:0000256" key="5">
    <source>
        <dbReference type="ARBA" id="ARBA00023136"/>
    </source>
</evidence>
<dbReference type="PANTHER" id="PTHR23320:SF10">
    <property type="entry name" value="MEMBRANE-SPANNING 4-DOMAINS SUBFAMILY A MEMBER 14"/>
    <property type="match status" value="1"/>
</dbReference>
<feature type="region of interest" description="Disordered" evidence="6">
    <location>
        <begin position="364"/>
        <end position="409"/>
    </location>
</feature>
<dbReference type="InterPro" id="IPR030417">
    <property type="entry name" value="MS4A"/>
</dbReference>
<comment type="subcellular location">
    <subcellularLocation>
        <location evidence="1">Membrane</location>
        <topology evidence="1">Multi-pass membrane protein</topology>
    </subcellularLocation>
</comment>
<sequence>MESPSQEKRPTHVITIKPNETVWTAFPYRPHSSLLDFLKGEPRVLGATQILLALIIVGLGTMFVLNYIRFSQRFPLVVLTGYPFWGALIFILTGYYTVTDTKSKILGQGVTSMNVISSLVAITGITLIIFSYRHQDKYCQTSSVEEICVLGRTLFIGILSVLLIISIAELSISVTIASFRSKCWTQSDEVLFFLPSDVTQNSEQPAAEENAQLQFVLQEEFSSDDSTTYAHSVFFGGYAFFKLRLSRSPLVSQPGNKGTEFVPDEQKQSILPSPKFSEEEIELKPLPPTLEEKPSENTPIQLDSTFKQMKDEDLQSAIVQPSQMQTQFPQDQAVSLQVFPSHSILKLEDLPPEDLPSQALPVEGLSEQSMPSRSTTSHDKQSYNLTANDLPPQGILSQDTPPQDMLLPDMTSQDMKSLDMLSQDTSSHNMPPQDTPSQDMLSQALSAHAILPEASTPHIVQFPKIQQLLQQPPDLQPENTEPQNQQILQMSYQDIRSEVTEETKEWKSQEELHRRKSSRRHSLNQQTKALQYLRRYSLDMQTKGHKSSKRRSLDQQSKGWQSPKRKSLDQQIKDWLSPKRHSIDKQVQLNQTTEQLPDQQAEDQQAKGEQYPEGQSKDGQVKDQQTDEEQPSKKQIQDQQTKDQQTQEKKSLKGQSQNVRAEGQQAQVEKVPKLLCQDSESQIQQYQYWQSPQRQSPHWTTQDCQSFGQESPEWITQGWRNKDYKAREWQFEMQPWQTQDLLEKEALKQIALYREVQTQHTTAQHNLECQASQDKDQEDLQSRVTQKGDIYTRDIKPGDMKCTGQASGDLQSENVKPDFHSSSGQSSVQDTCIGYLSHLDSEQDVQPNTSASSNSSKYKEDVNVTSTSCDPKEQQQSEDSD</sequence>
<proteinExistence type="inferred from homology"/>
<dbReference type="Pfam" id="PF04103">
    <property type="entry name" value="CD20"/>
    <property type="match status" value="1"/>
</dbReference>
<feature type="transmembrane region" description="Helical" evidence="7">
    <location>
        <begin position="77"/>
        <end position="98"/>
    </location>
</feature>
<evidence type="ECO:0000256" key="6">
    <source>
        <dbReference type="SAM" id="MobiDB-lite"/>
    </source>
</evidence>
<evidence type="ECO:0000256" key="1">
    <source>
        <dbReference type="ARBA" id="ARBA00004141"/>
    </source>
</evidence>
<feature type="compositionally biased region" description="Basic and acidic residues" evidence="6">
    <location>
        <begin position="790"/>
        <end position="799"/>
    </location>
</feature>
<feature type="compositionally biased region" description="Polar residues" evidence="6">
    <location>
        <begin position="653"/>
        <end position="667"/>
    </location>
</feature>
<reference evidence="8 9" key="1">
    <citation type="submission" date="2012-03" db="EMBL/GenBank/DDBJ databases">
        <title>Whole Genome Assembly of Papio anubis.</title>
        <authorList>
            <person name="Liu Y.L."/>
            <person name="Abraham K.A."/>
            <person name="Akbar H.A."/>
            <person name="Ali S.A."/>
            <person name="Anosike U.A."/>
            <person name="Aqrawi P.A."/>
            <person name="Arias F.A."/>
            <person name="Attaway T.A."/>
            <person name="Awwad R.A."/>
            <person name="Babu C.B."/>
            <person name="Bandaranaike D.B."/>
            <person name="Battles P.B."/>
            <person name="Bell A.B."/>
            <person name="Beltran B.B."/>
            <person name="Berhane-Mersha D.B."/>
            <person name="Bess C.B."/>
            <person name="Bickham C.B."/>
            <person name="Bolden T.B."/>
            <person name="Carter K.C."/>
            <person name="Chau D.C."/>
            <person name="Chavez A.C."/>
            <person name="Clerc-Blankenburg K.C."/>
            <person name="Coyle M.C."/>
            <person name="Dao M.D."/>
            <person name="Davila M.L.D."/>
            <person name="Davy-Carroll L.D."/>
            <person name="Denson S.D."/>
            <person name="Dinh H.D."/>
            <person name="Fernandez S.F."/>
            <person name="Fernando P.F."/>
            <person name="Forbes L.F."/>
            <person name="Francis C.F."/>
            <person name="Francisco L.F."/>
            <person name="Fu Q.F."/>
            <person name="Garcia-Iii R.G."/>
            <person name="Garrett T.G."/>
            <person name="Gross S.G."/>
            <person name="Gubbala S.G."/>
            <person name="Hirani K.H."/>
            <person name="Hogues M.H."/>
            <person name="Hollins B.H."/>
            <person name="Jackson L.J."/>
            <person name="Javaid M.J."/>
            <person name="Jhangiani S.J."/>
            <person name="Johnson A.J."/>
            <person name="Johnson B.J."/>
            <person name="Jones J.J."/>
            <person name="Joshi V.J."/>
            <person name="Kalu J.K."/>
            <person name="Khan N.K."/>
            <person name="Korchina V.K."/>
            <person name="Kovar C.K."/>
            <person name="Lago L.L."/>
            <person name="Lara F.L."/>
            <person name="Le T.-K.L."/>
            <person name="Lee S.L."/>
            <person name="Legall-Iii F.L."/>
            <person name="Lemon S.L."/>
            <person name="Liu J.L."/>
            <person name="Liu Y.-S.L."/>
            <person name="Liyanage D.L."/>
            <person name="Lopez J.L."/>
            <person name="Lorensuhewa L.L."/>
            <person name="Mata R.M."/>
            <person name="Mathew T.M."/>
            <person name="Mercado C.M."/>
            <person name="Mercado I.M."/>
            <person name="Morales K.M."/>
            <person name="Morgan M.M."/>
            <person name="Munidasa M.M."/>
            <person name="Ngo D.N."/>
            <person name="Nguyen L.N."/>
            <person name="Nguyen T.N."/>
            <person name="Nguyen N.N."/>
            <person name="Obregon M.O."/>
            <person name="Okwuonu G.O."/>
            <person name="Ongeri F.O."/>
            <person name="Onwere C.O."/>
            <person name="Osifeso I.O."/>
            <person name="Parra A.P."/>
            <person name="Patil S.P."/>
            <person name="Perez A.P."/>
            <person name="Perez Y.P."/>
            <person name="Pham C.P."/>
            <person name="Pu L.-L.P."/>
            <person name="Puazo M.P."/>
            <person name="Quiroz J.Q."/>
            <person name="Rouhana J.R."/>
            <person name="Ruiz M.R."/>
            <person name="Ruiz S.-J.R."/>
            <person name="Saada N.S."/>
            <person name="Santibanez J.S."/>
            <person name="Scheel M.S."/>
            <person name="Schneider B.S."/>
            <person name="Simmons D.S."/>
            <person name="Sisson I.S."/>
            <person name="Tang L.-Y.T."/>
            <person name="Thornton R.T."/>
            <person name="Tisius J.T."/>
            <person name="Toledanes G.T."/>
            <person name="Trejos Z.T."/>
            <person name="Usmani K.U."/>
            <person name="Varghese R.V."/>
            <person name="Vattathil S.V."/>
            <person name="Vee V.V."/>
            <person name="Walker D.W."/>
            <person name="Weissenberger G.W."/>
            <person name="White C.W."/>
            <person name="Williams A.W."/>
            <person name="Woodworth J.W."/>
            <person name="Wright R.W."/>
            <person name="Zhu Y.Z."/>
            <person name="Han Y.H."/>
            <person name="Newsham I.N."/>
            <person name="Nazareth L.N."/>
            <person name="Worley K.W."/>
            <person name="Muzny D.M."/>
            <person name="Rogers J.R."/>
            <person name="Gibbs R.G."/>
        </authorList>
    </citation>
    <scope>NUCLEOTIDE SEQUENCE [LARGE SCALE GENOMIC DNA]</scope>
</reference>
<dbReference type="STRING" id="9555.ENSPANP00000031834"/>
<dbReference type="AlphaFoldDB" id="A0A2I3M852"/>
<evidence type="ECO:0000256" key="3">
    <source>
        <dbReference type="ARBA" id="ARBA00022692"/>
    </source>
</evidence>
<feature type="region of interest" description="Disordered" evidence="6">
    <location>
        <begin position="496"/>
        <end position="570"/>
    </location>
</feature>
<dbReference type="GO" id="GO:0005886">
    <property type="term" value="C:plasma membrane"/>
    <property type="evidence" value="ECO:0007669"/>
    <property type="project" value="TreeGrafter"/>
</dbReference>
<evidence type="ECO:0000256" key="7">
    <source>
        <dbReference type="SAM" id="Phobius"/>
    </source>
</evidence>
<comment type="similarity">
    <text evidence="2">Belongs to the MS4A family.</text>
</comment>
<keyword evidence="9" id="KW-1185">Reference proteome</keyword>
<protein>
    <submittedName>
        <fullName evidence="8">Membrane spanning 4-domains A14</fullName>
    </submittedName>
</protein>
<dbReference type="Proteomes" id="UP000028761">
    <property type="component" value="Chromosome 12"/>
</dbReference>
<reference evidence="8" key="3">
    <citation type="submission" date="2025-09" db="UniProtKB">
        <authorList>
            <consortium name="Ensembl"/>
        </authorList>
    </citation>
    <scope>IDENTIFICATION</scope>
</reference>
<feature type="region of interest" description="Disordered" evidence="6">
    <location>
        <begin position="771"/>
        <end position="881"/>
    </location>
</feature>
<feature type="compositionally biased region" description="Basic and acidic residues" evidence="6">
    <location>
        <begin position="615"/>
        <end position="636"/>
    </location>
</feature>
<dbReference type="Ensembl" id="ENSPANT00000035754.2">
    <property type="protein sequence ID" value="ENSPANP00000031834.2"/>
    <property type="gene ID" value="ENSPANG00000035207.2"/>
</dbReference>
<keyword evidence="3 7" id="KW-0812">Transmembrane</keyword>
<feature type="transmembrane region" description="Helical" evidence="7">
    <location>
        <begin position="110"/>
        <end position="132"/>
    </location>
</feature>
<accession>A0A2I3M852</accession>
<dbReference type="GeneTree" id="ENSGT00940000163132"/>
<dbReference type="InterPro" id="IPR007237">
    <property type="entry name" value="CD20-like"/>
</dbReference>
<feature type="compositionally biased region" description="Polar residues" evidence="6">
    <location>
        <begin position="366"/>
        <end position="375"/>
    </location>
</feature>
<keyword evidence="5 7" id="KW-0472">Membrane</keyword>
<feature type="transmembrane region" description="Helical" evidence="7">
    <location>
        <begin position="44"/>
        <end position="65"/>
    </location>
</feature>
<keyword evidence="4 7" id="KW-1133">Transmembrane helix</keyword>
<gene>
    <name evidence="8" type="primary">MS4A14</name>
</gene>
<dbReference type="OMA" id="EWQFEMQ"/>
<feature type="region of interest" description="Disordered" evidence="6">
    <location>
        <begin position="593"/>
        <end position="668"/>
    </location>
</feature>
<name>A0A2I3M852_PAPAN</name>
<dbReference type="Bgee" id="ENSPANG00000035207">
    <property type="expression patterns" value="Expressed in testis and 26 other cell types or tissues"/>
</dbReference>
<feature type="compositionally biased region" description="Basic and acidic residues" evidence="6">
    <location>
        <begin position="496"/>
        <end position="513"/>
    </location>
</feature>
<evidence type="ECO:0000313" key="9">
    <source>
        <dbReference type="Proteomes" id="UP000028761"/>
    </source>
</evidence>
<dbReference type="GO" id="GO:0007166">
    <property type="term" value="P:cell surface receptor signaling pathway"/>
    <property type="evidence" value="ECO:0007669"/>
    <property type="project" value="TreeGrafter"/>
</dbReference>
<organism evidence="8 9">
    <name type="scientific">Papio anubis</name>
    <name type="common">Olive baboon</name>
    <dbReference type="NCBI Taxonomy" id="9555"/>
    <lineage>
        <taxon>Eukaryota</taxon>
        <taxon>Metazoa</taxon>
        <taxon>Chordata</taxon>
        <taxon>Craniata</taxon>
        <taxon>Vertebrata</taxon>
        <taxon>Euteleostomi</taxon>
        <taxon>Mammalia</taxon>
        <taxon>Eutheria</taxon>
        <taxon>Euarchontoglires</taxon>
        <taxon>Primates</taxon>
        <taxon>Haplorrhini</taxon>
        <taxon>Catarrhini</taxon>
        <taxon>Cercopithecidae</taxon>
        <taxon>Cercopithecinae</taxon>
        <taxon>Papio</taxon>
    </lineage>
</organism>
<feature type="compositionally biased region" description="Polar residues" evidence="6">
    <location>
        <begin position="844"/>
        <end position="856"/>
    </location>
</feature>
<feature type="region of interest" description="Disordered" evidence="6">
    <location>
        <begin position="254"/>
        <end position="279"/>
    </location>
</feature>
<reference evidence="8" key="2">
    <citation type="submission" date="2025-08" db="UniProtKB">
        <authorList>
            <consortium name="Ensembl"/>
        </authorList>
    </citation>
    <scope>IDENTIFICATION</scope>
</reference>
<evidence type="ECO:0000313" key="8">
    <source>
        <dbReference type="Ensembl" id="ENSPANP00000031834.2"/>
    </source>
</evidence>
<dbReference type="PANTHER" id="PTHR23320">
    <property type="entry name" value="MEMBRANE-SPANNING 4-DOMAINS SUBFAMILY A MS4A -RELATED"/>
    <property type="match status" value="1"/>
</dbReference>
<evidence type="ECO:0000256" key="2">
    <source>
        <dbReference type="ARBA" id="ARBA00009565"/>
    </source>
</evidence>
<feature type="compositionally biased region" description="Polar residues" evidence="6">
    <location>
        <begin position="804"/>
        <end position="830"/>
    </location>
</feature>
<evidence type="ECO:0000256" key="4">
    <source>
        <dbReference type="ARBA" id="ARBA00022989"/>
    </source>
</evidence>